<dbReference type="KEGG" id="ssei:FJR45_01385"/>
<reference evidence="1 2" key="1">
    <citation type="submission" date="2019-06" db="EMBL/GenBank/DDBJ databases">
        <title>Sulfurimonas gotlandica sp. nov., a chemoautotrophic and psychrotolerant epsilonproteobacterium isolated from a pelagic redoxcline, and an emended description of the genus Sulfurimonas.</title>
        <authorList>
            <person name="Wang S."/>
            <person name="Jiang L."/>
            <person name="Shao Z."/>
        </authorList>
    </citation>
    <scope>NUCLEOTIDE SEQUENCE [LARGE SCALE GENOMIC DNA]</scope>
    <source>
        <strain evidence="1 2">S2-6</strain>
    </source>
</reference>
<accession>A0A7M1B1Y2</accession>
<dbReference type="InterPro" id="IPR027417">
    <property type="entry name" value="P-loop_NTPase"/>
</dbReference>
<gene>
    <name evidence="1" type="ORF">FJR45_01385</name>
</gene>
<dbReference type="SUPFAM" id="SSF52540">
    <property type="entry name" value="P-loop containing nucleoside triphosphate hydrolases"/>
    <property type="match status" value="1"/>
</dbReference>
<dbReference type="EMBL" id="CP041235">
    <property type="protein sequence ID" value="QOP42672.1"/>
    <property type="molecule type" value="Genomic_DNA"/>
</dbReference>
<evidence type="ECO:0000313" key="2">
    <source>
        <dbReference type="Proteomes" id="UP000593719"/>
    </source>
</evidence>
<protein>
    <recommendedName>
        <fullName evidence="3">Sulfotransferase domain-containing protein</fullName>
    </recommendedName>
</protein>
<dbReference type="Proteomes" id="UP000593719">
    <property type="component" value="Chromosome"/>
</dbReference>
<name>A0A7M1B1Y2_9BACT</name>
<keyword evidence="2" id="KW-1185">Reference proteome</keyword>
<dbReference type="Gene3D" id="3.40.50.300">
    <property type="entry name" value="P-loop containing nucleotide triphosphate hydrolases"/>
    <property type="match status" value="1"/>
</dbReference>
<organism evidence="1 2">
    <name type="scientific">Sulfurimonas sediminis</name>
    <dbReference type="NCBI Taxonomy" id="2590020"/>
    <lineage>
        <taxon>Bacteria</taxon>
        <taxon>Pseudomonadati</taxon>
        <taxon>Campylobacterota</taxon>
        <taxon>Epsilonproteobacteria</taxon>
        <taxon>Campylobacterales</taxon>
        <taxon>Sulfurimonadaceae</taxon>
        <taxon>Sulfurimonas</taxon>
    </lineage>
</organism>
<sequence>MKKLFIHIGTGKTGTTALQNFLNNNNKLLQKKYGITYAQTCIQDNAHHQLCTNFNKKEIDITKIVPKRLEKLIQEAKDSESDIFIISSEYFPGVTEEEIKNIYIKTLNKYFEIHIIVYLRRQDEYLESWFAQLIKTERYSANIYNTMSSLEHAGLFDYYNMIKKWNNYIDKKNIHVKIYEKNQFYKGNIFNDFMSIFNAEDISEFSILKSDPNPSLTRDQALLIKAFYNAGLEHLMDDVIKKPFSFKLSHSNKFLSPEERTKLVLKFNKSNEKVAKEYLDRQNGQLFINELPINSNENWEEIKQPSSEYLIRALTHLLAKQKIYFNQEISFLKQEIKNIKEHL</sequence>
<evidence type="ECO:0008006" key="3">
    <source>
        <dbReference type="Google" id="ProtNLM"/>
    </source>
</evidence>
<dbReference type="RefSeq" id="WP_193151027.1">
    <property type="nucleotide sequence ID" value="NZ_CP041235.1"/>
</dbReference>
<evidence type="ECO:0000313" key="1">
    <source>
        <dbReference type="EMBL" id="QOP42672.1"/>
    </source>
</evidence>
<dbReference type="AlphaFoldDB" id="A0A7M1B1Y2"/>
<proteinExistence type="predicted"/>